<dbReference type="OMA" id="EINAIRW"/>
<dbReference type="PROSITE" id="PS51421">
    <property type="entry name" value="RAS"/>
    <property type="match status" value="1"/>
</dbReference>
<dbReference type="InParanoid" id="A2FR00"/>
<proteinExistence type="predicted"/>
<dbReference type="InterPro" id="IPR027417">
    <property type="entry name" value="P-loop_NTPase"/>
</dbReference>
<dbReference type="STRING" id="5722.A2FR00"/>
<dbReference type="NCBIfam" id="TIGR00231">
    <property type="entry name" value="small_GTP"/>
    <property type="match status" value="1"/>
</dbReference>
<name>A2FR00_TRIV3</name>
<dbReference type="SMART" id="SM00174">
    <property type="entry name" value="RHO"/>
    <property type="match status" value="1"/>
</dbReference>
<dbReference type="SMART" id="SM00175">
    <property type="entry name" value="RAB"/>
    <property type="match status" value="1"/>
</dbReference>
<dbReference type="Pfam" id="PF00071">
    <property type="entry name" value="Ras"/>
    <property type="match status" value="1"/>
</dbReference>
<protein>
    <submittedName>
        <fullName evidence="2">Small GTP-binding protein, putative</fullName>
    </submittedName>
</protein>
<dbReference type="InterPro" id="IPR005225">
    <property type="entry name" value="Small_GTP-bd"/>
</dbReference>
<dbReference type="KEGG" id="tva:4750380"/>
<accession>A2FR00</accession>
<dbReference type="SMART" id="SM00176">
    <property type="entry name" value="RAN"/>
    <property type="match status" value="1"/>
</dbReference>
<dbReference type="SMR" id="A2FR00"/>
<dbReference type="PROSITE" id="PS51420">
    <property type="entry name" value="RHO"/>
    <property type="match status" value="1"/>
</dbReference>
<dbReference type="PANTHER" id="PTHR47978">
    <property type="match status" value="1"/>
</dbReference>
<dbReference type="EMBL" id="DS113954">
    <property type="protein sequence ID" value="EAX92667.1"/>
    <property type="molecule type" value="Genomic_DNA"/>
</dbReference>
<dbReference type="InterPro" id="IPR001806">
    <property type="entry name" value="Small_GTPase"/>
</dbReference>
<dbReference type="SMART" id="SM00177">
    <property type="entry name" value="ARF"/>
    <property type="match status" value="1"/>
</dbReference>
<dbReference type="CDD" id="cd00154">
    <property type="entry name" value="Rab"/>
    <property type="match status" value="1"/>
</dbReference>
<dbReference type="GO" id="GO:0006897">
    <property type="term" value="P:endocytosis"/>
    <property type="evidence" value="ECO:0000318"/>
    <property type="project" value="GO_Central"/>
</dbReference>
<evidence type="ECO:0000256" key="1">
    <source>
        <dbReference type="ARBA" id="ARBA00022741"/>
    </source>
</evidence>
<keyword evidence="1" id="KW-0547">Nucleotide-binding</keyword>
<dbReference type="GO" id="GO:0012505">
    <property type="term" value="C:endomembrane system"/>
    <property type="evidence" value="ECO:0000318"/>
    <property type="project" value="GO_Central"/>
</dbReference>
<dbReference type="SMART" id="SM00173">
    <property type="entry name" value="RAS"/>
    <property type="match status" value="1"/>
</dbReference>
<dbReference type="RefSeq" id="XP_001305597.1">
    <property type="nucleotide sequence ID" value="XM_001305596.1"/>
</dbReference>
<dbReference type="PROSITE" id="PS51419">
    <property type="entry name" value="RAB"/>
    <property type="match status" value="1"/>
</dbReference>
<dbReference type="AlphaFoldDB" id="A2FR00"/>
<dbReference type="eggNOG" id="KOG0092">
    <property type="taxonomic scope" value="Eukaryota"/>
</dbReference>
<dbReference type="GO" id="GO:0003924">
    <property type="term" value="F:GTPase activity"/>
    <property type="evidence" value="ECO:0000318"/>
    <property type="project" value="GO_Central"/>
</dbReference>
<dbReference type="Proteomes" id="UP000001542">
    <property type="component" value="Unassembled WGS sequence"/>
</dbReference>
<organism evidence="2 3">
    <name type="scientific">Trichomonas vaginalis (strain ATCC PRA-98 / G3)</name>
    <dbReference type="NCBI Taxonomy" id="412133"/>
    <lineage>
        <taxon>Eukaryota</taxon>
        <taxon>Metamonada</taxon>
        <taxon>Parabasalia</taxon>
        <taxon>Trichomonadida</taxon>
        <taxon>Trichomonadidae</taxon>
        <taxon>Trichomonas</taxon>
    </lineage>
</organism>
<dbReference type="GO" id="GO:0006886">
    <property type="term" value="P:intracellular protein transport"/>
    <property type="evidence" value="ECO:0000318"/>
    <property type="project" value="GO_Central"/>
</dbReference>
<evidence type="ECO:0000313" key="2">
    <source>
        <dbReference type="EMBL" id="EAX92667.1"/>
    </source>
</evidence>
<evidence type="ECO:0000313" key="3">
    <source>
        <dbReference type="Proteomes" id="UP000001542"/>
    </source>
</evidence>
<dbReference type="PRINTS" id="PR00449">
    <property type="entry name" value="RASTRNSFRMNG"/>
</dbReference>
<dbReference type="GO" id="GO:0005525">
    <property type="term" value="F:GTP binding"/>
    <property type="evidence" value="ECO:0007669"/>
    <property type="project" value="InterPro"/>
</dbReference>
<dbReference type="SUPFAM" id="SSF52540">
    <property type="entry name" value="P-loop containing nucleoside triphosphate hydrolases"/>
    <property type="match status" value="1"/>
</dbReference>
<dbReference type="Gene3D" id="3.40.50.300">
    <property type="entry name" value="P-loop containing nucleotide triphosphate hydrolases"/>
    <property type="match status" value="1"/>
</dbReference>
<reference evidence="2" key="2">
    <citation type="journal article" date="2007" name="Science">
        <title>Draft genome sequence of the sexually transmitted pathogen Trichomonas vaginalis.</title>
        <authorList>
            <person name="Carlton J.M."/>
            <person name="Hirt R.P."/>
            <person name="Silva J.C."/>
            <person name="Delcher A.L."/>
            <person name="Schatz M."/>
            <person name="Zhao Q."/>
            <person name="Wortman J.R."/>
            <person name="Bidwell S.L."/>
            <person name="Alsmark U.C.M."/>
            <person name="Besteiro S."/>
            <person name="Sicheritz-Ponten T."/>
            <person name="Noel C.J."/>
            <person name="Dacks J.B."/>
            <person name="Foster P.G."/>
            <person name="Simillion C."/>
            <person name="Van de Peer Y."/>
            <person name="Miranda-Saavedra D."/>
            <person name="Barton G.J."/>
            <person name="Westrop G.D."/>
            <person name="Mueller S."/>
            <person name="Dessi D."/>
            <person name="Fiori P.L."/>
            <person name="Ren Q."/>
            <person name="Paulsen I."/>
            <person name="Zhang H."/>
            <person name="Bastida-Corcuera F.D."/>
            <person name="Simoes-Barbosa A."/>
            <person name="Brown M.T."/>
            <person name="Hayes R.D."/>
            <person name="Mukherjee M."/>
            <person name="Okumura C.Y."/>
            <person name="Schneider R."/>
            <person name="Smith A.J."/>
            <person name="Vanacova S."/>
            <person name="Villalvazo M."/>
            <person name="Haas B.J."/>
            <person name="Pertea M."/>
            <person name="Feldblyum T.V."/>
            <person name="Utterback T.R."/>
            <person name="Shu C.L."/>
            <person name="Osoegawa K."/>
            <person name="de Jong P.J."/>
            <person name="Hrdy I."/>
            <person name="Horvathova L."/>
            <person name="Zubacova Z."/>
            <person name="Dolezal P."/>
            <person name="Malik S.B."/>
            <person name="Logsdon J.M. Jr."/>
            <person name="Henze K."/>
            <person name="Gupta A."/>
            <person name="Wang C.C."/>
            <person name="Dunne R.L."/>
            <person name="Upcroft J.A."/>
            <person name="Upcroft P."/>
            <person name="White O."/>
            <person name="Salzberg S.L."/>
            <person name="Tang P."/>
            <person name="Chiu C.-H."/>
            <person name="Lee Y.-S."/>
            <person name="Embley T.M."/>
            <person name="Coombs G.H."/>
            <person name="Mottram J.C."/>
            <person name="Tachezy J."/>
            <person name="Fraser-Liggett C.M."/>
            <person name="Johnson P.J."/>
        </authorList>
    </citation>
    <scope>NUCLEOTIDE SEQUENCE [LARGE SCALE GENOMIC DNA]</scope>
    <source>
        <strain evidence="2">G3</strain>
    </source>
</reference>
<dbReference type="VEuPathDB" id="TrichDB:TVAG_317250"/>
<dbReference type="FunFam" id="3.40.50.300:FF:000823">
    <property type="entry name" value="Small GTPase RAB, putative"/>
    <property type="match status" value="1"/>
</dbReference>
<sequence>MDNDNKEAVEVKAILIGDANVGKTCIATKYVNGSFTDKIEPTVGAAYFTKDVVQNNVNIQLNIWDTAGQESYRYLVPMYYRNAQIAIVVYDVTSEHTFKDVNGWIEDVKRNVGDQIIVIVCANKVDAENRAVTEFDGQDFAKLNNFIYAETSAVTGQGIDKLFQVSLAEYMKQYVGGPVQEKVNLSGKSGDEKKKKDCC</sequence>
<keyword evidence="3" id="KW-1185">Reference proteome</keyword>
<gene>
    <name evidence="2" type="ORF">TVAG_317250</name>
</gene>
<reference evidence="2" key="1">
    <citation type="submission" date="2006-10" db="EMBL/GenBank/DDBJ databases">
        <authorList>
            <person name="Amadeo P."/>
            <person name="Zhao Q."/>
            <person name="Wortman J."/>
            <person name="Fraser-Liggett C."/>
            <person name="Carlton J."/>
        </authorList>
    </citation>
    <scope>NUCLEOTIDE SEQUENCE</scope>
    <source>
        <strain evidence="2">G3</strain>
    </source>
</reference>
<dbReference type="OrthoDB" id="10441324at2759"/>
<dbReference type="VEuPathDB" id="TrichDB:TVAGG3_0744380"/>